<reference evidence="1" key="1">
    <citation type="submission" date="2021-02" db="EMBL/GenBank/DDBJ databases">
        <authorList>
            <person name="Nowell W R."/>
        </authorList>
    </citation>
    <scope>NUCLEOTIDE SEQUENCE</scope>
</reference>
<organism evidence="1 3">
    <name type="scientific">Rotaria magnacalcarata</name>
    <dbReference type="NCBI Taxonomy" id="392030"/>
    <lineage>
        <taxon>Eukaryota</taxon>
        <taxon>Metazoa</taxon>
        <taxon>Spiralia</taxon>
        <taxon>Gnathifera</taxon>
        <taxon>Rotifera</taxon>
        <taxon>Eurotatoria</taxon>
        <taxon>Bdelloidea</taxon>
        <taxon>Philodinida</taxon>
        <taxon>Philodinidae</taxon>
        <taxon>Rotaria</taxon>
    </lineage>
</organism>
<evidence type="ECO:0000313" key="1">
    <source>
        <dbReference type="EMBL" id="CAF2232866.1"/>
    </source>
</evidence>
<dbReference type="EMBL" id="CAJOBF010000159">
    <property type="protein sequence ID" value="CAF3761342.1"/>
    <property type="molecule type" value="Genomic_DNA"/>
</dbReference>
<evidence type="ECO:0000313" key="2">
    <source>
        <dbReference type="EMBL" id="CAF3761342.1"/>
    </source>
</evidence>
<comment type="caution">
    <text evidence="1">The sequence shown here is derived from an EMBL/GenBank/DDBJ whole genome shotgun (WGS) entry which is preliminary data.</text>
</comment>
<dbReference type="Proteomes" id="UP000663842">
    <property type="component" value="Unassembled WGS sequence"/>
</dbReference>
<dbReference type="Proteomes" id="UP000663887">
    <property type="component" value="Unassembled WGS sequence"/>
</dbReference>
<dbReference type="AlphaFoldDB" id="A0A816ZYM9"/>
<protein>
    <submittedName>
        <fullName evidence="1">Uncharacterized protein</fullName>
    </submittedName>
</protein>
<accession>A0A816ZYM9</accession>
<gene>
    <name evidence="2" type="ORF">UXM345_LOCUS2580</name>
    <name evidence="1" type="ORF">XDN619_LOCUS34421</name>
</gene>
<proteinExistence type="predicted"/>
<dbReference type="EMBL" id="CAJNRG010017537">
    <property type="protein sequence ID" value="CAF2232866.1"/>
    <property type="molecule type" value="Genomic_DNA"/>
</dbReference>
<name>A0A816ZYM9_9BILA</name>
<evidence type="ECO:0000313" key="3">
    <source>
        <dbReference type="Proteomes" id="UP000663887"/>
    </source>
</evidence>
<sequence length="100" mass="11414">MEVDTKSEEKMEEIEEKQEDKLKKLGNIIDDVLLMIEQEAIGAGKDPFTEKRITTLIDIYMLKNLTKHSENIGLVWVVKSKVMTSMLDDSEKLTNSEVAV</sequence>